<name>A0AAD2GCY8_9STRA</name>
<accession>A0AAD2GCY8</accession>
<evidence type="ECO:0000313" key="4">
    <source>
        <dbReference type="Proteomes" id="UP001295423"/>
    </source>
</evidence>
<protein>
    <recommendedName>
        <fullName evidence="2">Orc1-like AAA ATPase domain-containing protein</fullName>
    </recommendedName>
</protein>
<reference evidence="3" key="1">
    <citation type="submission" date="2023-08" db="EMBL/GenBank/DDBJ databases">
        <authorList>
            <person name="Audoor S."/>
            <person name="Bilcke G."/>
        </authorList>
    </citation>
    <scope>NUCLEOTIDE SEQUENCE</scope>
</reference>
<feature type="compositionally biased region" description="Polar residues" evidence="1">
    <location>
        <begin position="1"/>
        <end position="20"/>
    </location>
</feature>
<dbReference type="EMBL" id="CAKOGP040002469">
    <property type="protein sequence ID" value="CAJ1970138.1"/>
    <property type="molecule type" value="Genomic_DNA"/>
</dbReference>
<dbReference type="InterPro" id="IPR027417">
    <property type="entry name" value="P-loop_NTPase"/>
</dbReference>
<dbReference type="SUPFAM" id="SSF52540">
    <property type="entry name" value="P-loop containing nucleoside triphosphate hydrolases"/>
    <property type="match status" value="1"/>
</dbReference>
<proteinExistence type="predicted"/>
<dbReference type="PANTHER" id="PTHR43642:SF1">
    <property type="entry name" value="HYBRID SIGNAL TRANSDUCTION HISTIDINE KINASE G"/>
    <property type="match status" value="1"/>
</dbReference>
<feature type="domain" description="Orc1-like AAA ATPase" evidence="2">
    <location>
        <begin position="77"/>
        <end position="276"/>
    </location>
</feature>
<organism evidence="3 4">
    <name type="scientific">Cylindrotheca closterium</name>
    <dbReference type="NCBI Taxonomy" id="2856"/>
    <lineage>
        <taxon>Eukaryota</taxon>
        <taxon>Sar</taxon>
        <taxon>Stramenopiles</taxon>
        <taxon>Ochrophyta</taxon>
        <taxon>Bacillariophyta</taxon>
        <taxon>Bacillariophyceae</taxon>
        <taxon>Bacillariophycidae</taxon>
        <taxon>Bacillariales</taxon>
        <taxon>Bacillariaceae</taxon>
        <taxon>Cylindrotheca</taxon>
    </lineage>
</organism>
<evidence type="ECO:0000256" key="1">
    <source>
        <dbReference type="SAM" id="MobiDB-lite"/>
    </source>
</evidence>
<feature type="region of interest" description="Disordered" evidence="1">
    <location>
        <begin position="1"/>
        <end position="33"/>
    </location>
</feature>
<gene>
    <name evidence="3" type="ORF">CYCCA115_LOCUS24161</name>
</gene>
<comment type="caution">
    <text evidence="3">The sequence shown here is derived from an EMBL/GenBank/DDBJ whole genome shotgun (WGS) entry which is preliminary data.</text>
</comment>
<evidence type="ECO:0000259" key="2">
    <source>
        <dbReference type="Pfam" id="PF13191"/>
    </source>
</evidence>
<dbReference type="PANTHER" id="PTHR43642">
    <property type="entry name" value="HYBRID SIGNAL TRANSDUCTION HISTIDINE KINASE G"/>
    <property type="match status" value="1"/>
</dbReference>
<evidence type="ECO:0000313" key="3">
    <source>
        <dbReference type="EMBL" id="CAJ1970138.1"/>
    </source>
</evidence>
<dbReference type="InterPro" id="IPR053159">
    <property type="entry name" value="Hybrid_Histidine_Kinase"/>
</dbReference>
<dbReference type="Gene3D" id="3.40.50.300">
    <property type="entry name" value="P-loop containing nucleotide triphosphate hydrolases"/>
    <property type="match status" value="1"/>
</dbReference>
<dbReference type="InterPro" id="IPR041664">
    <property type="entry name" value="AAA_16"/>
</dbReference>
<keyword evidence="4" id="KW-1185">Reference proteome</keyword>
<dbReference type="Pfam" id="PF13191">
    <property type="entry name" value="AAA_16"/>
    <property type="match status" value="1"/>
</dbReference>
<dbReference type="Proteomes" id="UP001295423">
    <property type="component" value="Unassembled WGS sequence"/>
</dbReference>
<sequence>MTTSEVARFSSNGAIGTHNQTDQKIHDSKPSSSSFKTDALLSFAQVQESLANDRGLKRNKNVQELTINKLKYHSVGLVGREEEIQQLQDSISRVSKEDESRRKEIVLVKGYSGSGKSALVNRAEQFLQSKSNVVFAKGKYDQHNRDVPYAGLSSAFGEACRTLRPRLTTEETDVIGEKIVSGLGSEASLLQQIIPDVNEILPLNKRRTSDIIDPSNFGAMLERLKYSFRTLVRILSSYFSPLVLVLDDLQWSDVGSLKMLLYLMTDTKNTSPLVIIGSYRSNEVDRTHFLSSVVDDMRRVQESCNMRVSNIELDNLGLVGVNKVVVSLLDMDEDKHTRELANLCFKRTNGNPYFLLQFLSMLEEEEWLSFNLGTFKWTFSTELIEDKTVATANVVDLLRHRMAKVSDKLQLLLQYAACLGATFRIHTLEIVWRFHSSNLFPDKEDDSVAEMLLLLESEKFIETHESEPYRWVHDKVQEASMSLGKASQSTFQYEIGTVLFEKLSPEDLDMVLFNVTDLLNSGPRYDKAVPTDLNLYADLNLRAARKARSLYGAFEGAARYVRNGISFLPKESCWSMSRETTLQLYTLGAEVELALGNIEAMETYSKEVLSNEECTTMEKFPLYVVELFKLSTIDQNRSETHRFSLSILKELMGHRFVAFQSTAPLQAVLTLKKVIKLAKAKTTEQYEELQKMSDSRHEAIMKALHRFVTNCFLSKRKFLFVLGACRMITMTLDHGLSEYAGTAFTVLGQMTVRTDPKTASYFGEIALLLQQRIRPRFSEANTVYFVVSFVFPWTKQLHHCMSYSTAGIMPGLQTGNLEFSSWNLLLFNNQIPYQMGKCISSILKHCEIDLAQMKEMKQDEQITIYRLHHQLLLNLTGLSGSTKSHKGSVFDRDTFVPRTPLQCAVCDILQLDLFLFFGDLEQAADLAVRIEGNFRRTSPNYFVEMFETFHCAVALYGMARKTKKRKYKRLAIKLRHRITKWLHRGNPNVHHYVLFLQAEQAAVDGNTDTANKGFQEAVRLAGRTGHLHHAALFNERYSDFLRHNMKDGENAAFRMQEAIRFYGEWGADGVVRALSARHS</sequence>
<dbReference type="AlphaFoldDB" id="A0AAD2GCY8"/>